<dbReference type="EMBL" id="JACXVP010000012">
    <property type="protein sequence ID" value="KAG5572556.1"/>
    <property type="molecule type" value="Genomic_DNA"/>
</dbReference>
<evidence type="ECO:0000313" key="2">
    <source>
        <dbReference type="Proteomes" id="UP000824120"/>
    </source>
</evidence>
<reference evidence="1 2" key="1">
    <citation type="submission" date="2020-09" db="EMBL/GenBank/DDBJ databases">
        <title>De no assembly of potato wild relative species, Solanum commersonii.</title>
        <authorList>
            <person name="Cho K."/>
        </authorList>
    </citation>
    <scope>NUCLEOTIDE SEQUENCE [LARGE SCALE GENOMIC DNA]</scope>
    <source>
        <strain evidence="1">LZ3.2</strain>
        <tissue evidence="1">Leaf</tissue>
    </source>
</reference>
<name>A0A9J5WB95_SOLCO</name>
<evidence type="ECO:0000313" key="1">
    <source>
        <dbReference type="EMBL" id="KAG5572556.1"/>
    </source>
</evidence>
<gene>
    <name evidence="1" type="ORF">H5410_062322</name>
</gene>
<dbReference type="AlphaFoldDB" id="A0A9J5WB95"/>
<proteinExistence type="predicted"/>
<dbReference type="Proteomes" id="UP000824120">
    <property type="component" value="Chromosome 12"/>
</dbReference>
<keyword evidence="2" id="KW-1185">Reference proteome</keyword>
<organism evidence="1 2">
    <name type="scientific">Solanum commersonii</name>
    <name type="common">Commerson's wild potato</name>
    <name type="synonym">Commerson's nightshade</name>
    <dbReference type="NCBI Taxonomy" id="4109"/>
    <lineage>
        <taxon>Eukaryota</taxon>
        <taxon>Viridiplantae</taxon>
        <taxon>Streptophyta</taxon>
        <taxon>Embryophyta</taxon>
        <taxon>Tracheophyta</taxon>
        <taxon>Spermatophyta</taxon>
        <taxon>Magnoliopsida</taxon>
        <taxon>eudicotyledons</taxon>
        <taxon>Gunneridae</taxon>
        <taxon>Pentapetalae</taxon>
        <taxon>asterids</taxon>
        <taxon>lamiids</taxon>
        <taxon>Solanales</taxon>
        <taxon>Solanaceae</taxon>
        <taxon>Solanoideae</taxon>
        <taxon>Solaneae</taxon>
        <taxon>Solanum</taxon>
    </lineage>
</organism>
<accession>A0A9J5WB95</accession>
<protein>
    <submittedName>
        <fullName evidence="1">Uncharacterized protein</fullName>
    </submittedName>
</protein>
<comment type="caution">
    <text evidence="1">The sequence shown here is derived from an EMBL/GenBank/DDBJ whole genome shotgun (WGS) entry which is preliminary data.</text>
</comment>
<sequence>MTCKAIIRSASDINGKVQRQASSKGEGKVENKTNSVIYPWVITKRVVATFMGNDPYSSANTTLSDPSLKF</sequence>